<dbReference type="KEGG" id="nga:Ngar_c13130"/>
<keyword evidence="1" id="KW-0175">Coiled coil</keyword>
<sequence length="427" mass="47939">MPFGLFKKKESETSAKLPAVSMPAAGMLSIQQAQDLLHNIESARVQELAARLAPIKESAEESLRVIEGIANDMEHEKIKFEGVEHRFKSVAENARKTIVSSLRREASTELLLPQSANDAKKFKEKFETMMNRFGEVSGSHSRVITTFMKKQASKMREEFEALTKLLNETKTIMSDFEQKRAPIVKCNAILNTASQKASSIRAAEASLQSIKNEIERIENELQGLKGELAALKGSPEFEQAVAVAQMVDEVERQKEQVHSQLADLFSHVSRAFTKYSYGLTKETEARLQMMSDEPWRMLYESDISTYSSLLAEIRKSIESSKIQLKDSDKVLHYLNAISGSLPELQGKAQALKTEADLLRQKDGGLTGRAKELEGRILQHEEELARSRQSLEQQKRQITEKSAEVGALLNEADEILADLTGQKYSLEY</sequence>
<dbReference type="HOGENOM" id="CLU_626433_0_0_2"/>
<dbReference type="Proteomes" id="UP000008037">
    <property type="component" value="Chromosome"/>
</dbReference>
<evidence type="ECO:0000256" key="1">
    <source>
        <dbReference type="SAM" id="Coils"/>
    </source>
</evidence>
<protein>
    <submittedName>
        <fullName evidence="2">Uncharacterized protein</fullName>
    </submittedName>
</protein>
<evidence type="ECO:0000313" key="3">
    <source>
        <dbReference type="Proteomes" id="UP000008037"/>
    </source>
</evidence>
<dbReference type="OrthoDB" id="12017at2157"/>
<dbReference type="EMBL" id="CP002408">
    <property type="protein sequence ID" value="AFU58251.1"/>
    <property type="molecule type" value="Genomic_DNA"/>
</dbReference>
<reference evidence="2 3" key="1">
    <citation type="journal article" date="2012" name="Environ. Microbiol.">
        <title>The genome of the ammonia-oxidizing Candidatus Nitrososphaera gargensis: insights into metabolic versatility and environmental adaptations.</title>
        <authorList>
            <person name="Spang A."/>
            <person name="Poehlein A."/>
            <person name="Offre P."/>
            <person name="Zumbragel S."/>
            <person name="Haider S."/>
            <person name="Rychlik N."/>
            <person name="Nowka B."/>
            <person name="Schmeisser C."/>
            <person name="Lebedeva E.V."/>
            <person name="Rattei T."/>
            <person name="Bohm C."/>
            <person name="Schmid M."/>
            <person name="Galushko A."/>
            <person name="Hatzenpichler R."/>
            <person name="Weinmaier T."/>
            <person name="Daniel R."/>
            <person name="Schleper C."/>
            <person name="Spieck E."/>
            <person name="Streit W."/>
            <person name="Wagner M."/>
        </authorList>
    </citation>
    <scope>NUCLEOTIDE SEQUENCE [LARGE SCALE GENOMIC DNA]</scope>
    <source>
        <strain evidence="3">Ga9.2</strain>
    </source>
</reference>
<feature type="coiled-coil region" evidence="1">
    <location>
        <begin position="341"/>
        <end position="410"/>
    </location>
</feature>
<accession>K0IAA4</accession>
<evidence type="ECO:0000313" key="2">
    <source>
        <dbReference type="EMBL" id="AFU58251.1"/>
    </source>
</evidence>
<dbReference type="STRING" id="1237085.Ngar_c13130"/>
<dbReference type="GeneID" id="13797572"/>
<name>K0IAA4_NITGG</name>
<feature type="coiled-coil region" evidence="1">
    <location>
        <begin position="200"/>
        <end position="234"/>
    </location>
</feature>
<dbReference type="RefSeq" id="WP_015018788.1">
    <property type="nucleotide sequence ID" value="NC_018719.1"/>
</dbReference>
<dbReference type="InParanoid" id="K0IAA4"/>
<organism evidence="2 3">
    <name type="scientific">Nitrososphaera gargensis (strain Ga9.2)</name>
    <dbReference type="NCBI Taxonomy" id="1237085"/>
    <lineage>
        <taxon>Archaea</taxon>
        <taxon>Nitrososphaerota</taxon>
        <taxon>Nitrososphaeria</taxon>
        <taxon>Nitrososphaerales</taxon>
        <taxon>Nitrososphaeraceae</taxon>
        <taxon>Nitrososphaera</taxon>
    </lineage>
</organism>
<keyword evidence="3" id="KW-1185">Reference proteome</keyword>
<proteinExistence type="predicted"/>
<dbReference type="BioCyc" id="CNIT1237085:G1324-1311-MONOMER"/>
<dbReference type="AlphaFoldDB" id="K0IAA4"/>
<gene>
    <name evidence="2" type="ordered locus">Ngar_c13130</name>
</gene>